<dbReference type="Pfam" id="PF00563">
    <property type="entry name" value="EAL"/>
    <property type="match status" value="1"/>
</dbReference>
<dbReference type="PROSITE" id="PS50883">
    <property type="entry name" value="EAL"/>
    <property type="match status" value="1"/>
</dbReference>
<dbReference type="SUPFAM" id="SSF54631">
    <property type="entry name" value="CBS-domain pair"/>
    <property type="match status" value="1"/>
</dbReference>
<dbReference type="Proteomes" id="UP000013378">
    <property type="component" value="Unassembled WGS sequence"/>
</dbReference>
<sequence>MEKVKIEDDLLKQLKSIIEEEKIHIVFQPIISLKDGEILGYEALSRGPKNTFFQNPEKLFQMAKHYGLLWELELVCRSKAFENYKNKLQNKKLFVNIDPSVIQDKKFQTGFSEDIIKKSKIKPDEIIFEITESTAIKDYKNLKKILDSYSHQGYEIALDDTGSGYSGLIMLAETHPHFIKIDMQLVRDIDKNKFKQDLMKTFTEFSEITGVKIIAEGIETEKELHTLIDLGIDYGQGYLIQKPSDKIRPINKNVINLIKDINKKNTLLNSKDTDSYCIGYLARSDKPIDINTPIKEVNEILSEEYDLQGIPVVKDEKVVGLVMRNKFYYQLLRRNTEDLENESVSSIMTKLPLIVEYNASLKKVAKLAISRREECTYDYIIVTKEGKYYGVVPITKLVEVIVKHC</sequence>
<name>R1CH80_9FIRM</name>
<dbReference type="PANTHER" id="PTHR33121">
    <property type="entry name" value="CYCLIC DI-GMP PHOSPHODIESTERASE PDEF"/>
    <property type="match status" value="1"/>
</dbReference>
<evidence type="ECO:0000313" key="2">
    <source>
        <dbReference type="EMBL" id="EOD01650.1"/>
    </source>
</evidence>
<gene>
    <name evidence="2" type="ORF">L21TH_0256</name>
</gene>
<dbReference type="SMART" id="SM00052">
    <property type="entry name" value="EAL"/>
    <property type="match status" value="1"/>
</dbReference>
<dbReference type="InterPro" id="IPR035919">
    <property type="entry name" value="EAL_sf"/>
</dbReference>
<dbReference type="AlphaFoldDB" id="R1CH80"/>
<dbReference type="OrthoDB" id="9813903at2"/>
<dbReference type="PANTHER" id="PTHR33121:SF76">
    <property type="entry name" value="SIGNALING PROTEIN"/>
    <property type="match status" value="1"/>
</dbReference>
<dbReference type="Pfam" id="PF00571">
    <property type="entry name" value="CBS"/>
    <property type="match status" value="2"/>
</dbReference>
<dbReference type="InterPro" id="IPR001633">
    <property type="entry name" value="EAL_dom"/>
</dbReference>
<protein>
    <submittedName>
        <fullName evidence="2">Putative signal transduction protein (Containing EAL, CBS and GGDEF domains)</fullName>
    </submittedName>
</protein>
<dbReference type="InterPro" id="IPR000644">
    <property type="entry name" value="CBS_dom"/>
</dbReference>
<dbReference type="STRING" id="1304284.L21TH_0256"/>
<evidence type="ECO:0000259" key="1">
    <source>
        <dbReference type="PROSITE" id="PS50883"/>
    </source>
</evidence>
<evidence type="ECO:0000313" key="3">
    <source>
        <dbReference type="Proteomes" id="UP000013378"/>
    </source>
</evidence>
<accession>R1CH80</accession>
<dbReference type="EMBL" id="ARZA01000040">
    <property type="protein sequence ID" value="EOD01650.1"/>
    <property type="molecule type" value="Genomic_DNA"/>
</dbReference>
<feature type="domain" description="EAL" evidence="1">
    <location>
        <begin position="7"/>
        <end position="257"/>
    </location>
</feature>
<dbReference type="GO" id="GO:0071111">
    <property type="term" value="F:cyclic-guanylate-specific phosphodiesterase activity"/>
    <property type="evidence" value="ECO:0007669"/>
    <property type="project" value="InterPro"/>
</dbReference>
<dbReference type="InterPro" id="IPR046342">
    <property type="entry name" value="CBS_dom_sf"/>
</dbReference>
<keyword evidence="3" id="KW-1185">Reference proteome</keyword>
<reference evidence="2 3" key="1">
    <citation type="journal article" date="2015" name="Geomicrobiol. J.">
        <title>Caldisalinibacter kiritimatiensis gen. nov., sp. nov., a moderately thermohalophilic thiosulfate-reducing bacterium from a hypersaline microbial mat.</title>
        <authorList>
            <person name="Ben Hania W."/>
            <person name="Joseph M."/>
            <person name="Fiebig A."/>
            <person name="Bunk B."/>
            <person name="Klenk H.-P."/>
            <person name="Fardeau M.-L."/>
            <person name="Spring S."/>
        </authorList>
    </citation>
    <scope>NUCLEOTIDE SEQUENCE [LARGE SCALE GENOMIC DNA]</scope>
    <source>
        <strain evidence="2 3">L21-TH-D2</strain>
    </source>
</reference>
<dbReference type="Gene3D" id="3.10.580.10">
    <property type="entry name" value="CBS-domain"/>
    <property type="match status" value="1"/>
</dbReference>
<dbReference type="InterPro" id="IPR050706">
    <property type="entry name" value="Cyclic-di-GMP_PDE-like"/>
</dbReference>
<comment type="caution">
    <text evidence="2">The sequence shown here is derived from an EMBL/GenBank/DDBJ whole genome shotgun (WGS) entry which is preliminary data.</text>
</comment>
<organism evidence="2 3">
    <name type="scientific">Caldisalinibacter kiritimatiensis</name>
    <dbReference type="NCBI Taxonomy" id="1304284"/>
    <lineage>
        <taxon>Bacteria</taxon>
        <taxon>Bacillati</taxon>
        <taxon>Bacillota</taxon>
        <taxon>Tissierellia</taxon>
        <taxon>Tissierellales</taxon>
        <taxon>Thermohalobacteraceae</taxon>
        <taxon>Caldisalinibacter</taxon>
    </lineage>
</organism>
<dbReference type="CDD" id="cd01948">
    <property type="entry name" value="EAL"/>
    <property type="match status" value="1"/>
</dbReference>
<dbReference type="Gene3D" id="3.20.20.450">
    <property type="entry name" value="EAL domain"/>
    <property type="match status" value="1"/>
</dbReference>
<dbReference type="RefSeq" id="WP_006307058.1">
    <property type="nucleotide sequence ID" value="NZ_ARZA01000040.1"/>
</dbReference>
<dbReference type="SUPFAM" id="SSF141868">
    <property type="entry name" value="EAL domain-like"/>
    <property type="match status" value="1"/>
</dbReference>
<proteinExistence type="predicted"/>
<dbReference type="eggNOG" id="COG2200">
    <property type="taxonomic scope" value="Bacteria"/>
</dbReference>